<gene>
    <name evidence="1" type="ORF">GCM10009539_02860</name>
</gene>
<dbReference type="RefSeq" id="WP_344646867.1">
    <property type="nucleotide sequence ID" value="NZ_BAAAGX010000002.1"/>
</dbReference>
<evidence type="ECO:0008006" key="3">
    <source>
        <dbReference type="Google" id="ProtNLM"/>
    </source>
</evidence>
<proteinExistence type="predicted"/>
<evidence type="ECO:0000313" key="2">
    <source>
        <dbReference type="Proteomes" id="UP001500967"/>
    </source>
</evidence>
<comment type="caution">
    <text evidence="1">The sequence shown here is derived from an EMBL/GenBank/DDBJ whole genome shotgun (WGS) entry which is preliminary data.</text>
</comment>
<protein>
    <recommendedName>
        <fullName evidence="3">Superoxide dismutase</fullName>
    </recommendedName>
</protein>
<reference evidence="2" key="1">
    <citation type="journal article" date="2019" name="Int. J. Syst. Evol. Microbiol.">
        <title>The Global Catalogue of Microorganisms (GCM) 10K type strain sequencing project: providing services to taxonomists for standard genome sequencing and annotation.</title>
        <authorList>
            <consortium name="The Broad Institute Genomics Platform"/>
            <consortium name="The Broad Institute Genome Sequencing Center for Infectious Disease"/>
            <person name="Wu L."/>
            <person name="Ma J."/>
        </authorList>
    </citation>
    <scope>NUCLEOTIDE SEQUENCE [LARGE SCALE GENOMIC DNA]</scope>
    <source>
        <strain evidence="2">JCM 10425</strain>
    </source>
</reference>
<dbReference type="Proteomes" id="UP001500967">
    <property type="component" value="Unassembled WGS sequence"/>
</dbReference>
<name>A0ABP3D1K9_9ACTN</name>
<organism evidence="1 2">
    <name type="scientific">Cryptosporangium japonicum</name>
    <dbReference type="NCBI Taxonomy" id="80872"/>
    <lineage>
        <taxon>Bacteria</taxon>
        <taxon>Bacillati</taxon>
        <taxon>Actinomycetota</taxon>
        <taxon>Actinomycetes</taxon>
        <taxon>Cryptosporangiales</taxon>
        <taxon>Cryptosporangiaceae</taxon>
        <taxon>Cryptosporangium</taxon>
    </lineage>
</organism>
<sequence length="91" mass="9180">MTADPGAAIRAATDAAQRAAGVIAARRRGDDAGAEALLESFPDEGAKAGAFFVLADLAIALLASASNQSTDEVVQDLTILLAANATVPDQR</sequence>
<evidence type="ECO:0000313" key="1">
    <source>
        <dbReference type="EMBL" id="GAA0221076.1"/>
    </source>
</evidence>
<dbReference type="EMBL" id="BAAAGX010000002">
    <property type="protein sequence ID" value="GAA0221076.1"/>
    <property type="molecule type" value="Genomic_DNA"/>
</dbReference>
<keyword evidence="2" id="KW-1185">Reference proteome</keyword>
<accession>A0ABP3D1K9</accession>